<organism evidence="7 8">
    <name type="scientific">Flavobacterium gillisiae</name>
    <dbReference type="NCBI Taxonomy" id="150146"/>
    <lineage>
        <taxon>Bacteria</taxon>
        <taxon>Pseudomonadati</taxon>
        <taxon>Bacteroidota</taxon>
        <taxon>Flavobacteriia</taxon>
        <taxon>Flavobacteriales</taxon>
        <taxon>Flavobacteriaceae</taxon>
        <taxon>Flavobacterium</taxon>
    </lineage>
</organism>
<evidence type="ECO:0000313" key="8">
    <source>
        <dbReference type="Proteomes" id="UP000198951"/>
    </source>
</evidence>
<dbReference type="AlphaFoldDB" id="A0A1H4D9C2"/>
<evidence type="ECO:0000313" key="7">
    <source>
        <dbReference type="EMBL" id="SEA68902.1"/>
    </source>
</evidence>
<sequence length="124" mass="13696">MDKLLYDRLGSSAGITQIVNEVVQAHMNNPAINARFLPLKEQPEHLASITKHTIEFFSAGSGGPETYSGKDMVTAHTGMNISRGEFTHVIDDVLQVLENNNIDEESKKDVLAILWSLKSMVISQ</sequence>
<gene>
    <name evidence="7" type="ORF">SAMN05443667_107105</name>
</gene>
<dbReference type="GO" id="GO:0015671">
    <property type="term" value="P:oxygen transport"/>
    <property type="evidence" value="ECO:0007669"/>
    <property type="project" value="InterPro"/>
</dbReference>
<dbReference type="InterPro" id="IPR001486">
    <property type="entry name" value="Hemoglobin_trunc"/>
</dbReference>
<dbReference type="GO" id="GO:0020037">
    <property type="term" value="F:heme binding"/>
    <property type="evidence" value="ECO:0007669"/>
    <property type="project" value="InterPro"/>
</dbReference>
<evidence type="ECO:0000256" key="6">
    <source>
        <dbReference type="PIRSR" id="PIRSR601486-1"/>
    </source>
</evidence>
<dbReference type="SUPFAM" id="SSF46458">
    <property type="entry name" value="Globin-like"/>
    <property type="match status" value="1"/>
</dbReference>
<evidence type="ECO:0000256" key="3">
    <source>
        <dbReference type="ARBA" id="ARBA00022617"/>
    </source>
</evidence>
<proteinExistence type="predicted"/>
<keyword evidence="2" id="KW-0813">Transport</keyword>
<evidence type="ECO:0000256" key="4">
    <source>
        <dbReference type="ARBA" id="ARBA00022723"/>
    </source>
</evidence>
<comment type="cofactor">
    <cofactor evidence="1">
        <name>heme</name>
        <dbReference type="ChEBI" id="CHEBI:30413"/>
    </cofactor>
</comment>
<dbReference type="STRING" id="150146.SAMN05443667_107105"/>
<feature type="binding site" description="distal binding residue" evidence="6">
    <location>
        <position position="52"/>
    </location>
    <ligand>
        <name>heme</name>
        <dbReference type="ChEBI" id="CHEBI:30413"/>
    </ligand>
    <ligandPart>
        <name>Fe</name>
        <dbReference type="ChEBI" id="CHEBI:18248"/>
    </ligandPart>
</feature>
<dbReference type="GO" id="GO:0019825">
    <property type="term" value="F:oxygen binding"/>
    <property type="evidence" value="ECO:0007669"/>
    <property type="project" value="InterPro"/>
</dbReference>
<dbReference type="InterPro" id="IPR009050">
    <property type="entry name" value="Globin-like_sf"/>
</dbReference>
<accession>A0A1H4D9C2</accession>
<dbReference type="Gene3D" id="1.10.490.10">
    <property type="entry name" value="Globins"/>
    <property type="match status" value="1"/>
</dbReference>
<dbReference type="InterPro" id="IPR019795">
    <property type="entry name" value="Globin_bac-like_CS"/>
</dbReference>
<keyword evidence="8" id="KW-1185">Reference proteome</keyword>
<dbReference type="PROSITE" id="PS01213">
    <property type="entry name" value="GLOBIN_FAM_2"/>
    <property type="match status" value="1"/>
</dbReference>
<dbReference type="EMBL" id="FNRD01000007">
    <property type="protein sequence ID" value="SEA68902.1"/>
    <property type="molecule type" value="Genomic_DNA"/>
</dbReference>
<dbReference type="RefSeq" id="WP_091089623.1">
    <property type="nucleotide sequence ID" value="NZ_FNRD01000007.1"/>
</dbReference>
<keyword evidence="3 6" id="KW-0349">Heme</keyword>
<evidence type="ECO:0000256" key="2">
    <source>
        <dbReference type="ARBA" id="ARBA00022448"/>
    </source>
</evidence>
<dbReference type="GO" id="GO:0046872">
    <property type="term" value="F:metal ion binding"/>
    <property type="evidence" value="ECO:0007669"/>
    <property type="project" value="UniProtKB-KW"/>
</dbReference>
<dbReference type="CDD" id="cd00454">
    <property type="entry name" value="TrHb1_N"/>
    <property type="match status" value="1"/>
</dbReference>
<reference evidence="8" key="1">
    <citation type="submission" date="2016-10" db="EMBL/GenBank/DDBJ databases">
        <authorList>
            <person name="Varghese N."/>
            <person name="Submissions S."/>
        </authorList>
    </citation>
    <scope>NUCLEOTIDE SEQUENCE [LARGE SCALE GENOMIC DNA]</scope>
    <source>
        <strain evidence="8">DSM 22376</strain>
    </source>
</reference>
<feature type="binding site" description="distal binding residue" evidence="6">
    <location>
        <position position="76"/>
    </location>
    <ligand>
        <name>heme</name>
        <dbReference type="ChEBI" id="CHEBI:30413"/>
    </ligand>
    <ligandPart>
        <name>Fe</name>
        <dbReference type="ChEBI" id="CHEBI:18248"/>
    </ligandPart>
</feature>
<dbReference type="Proteomes" id="UP000198951">
    <property type="component" value="Unassembled WGS sequence"/>
</dbReference>
<dbReference type="OrthoDB" id="9795814at2"/>
<keyword evidence="5 6" id="KW-0408">Iron</keyword>
<evidence type="ECO:0000256" key="1">
    <source>
        <dbReference type="ARBA" id="ARBA00001971"/>
    </source>
</evidence>
<evidence type="ECO:0000256" key="5">
    <source>
        <dbReference type="ARBA" id="ARBA00023004"/>
    </source>
</evidence>
<dbReference type="Pfam" id="PF01152">
    <property type="entry name" value="Bac_globin"/>
    <property type="match status" value="1"/>
</dbReference>
<protein>
    <submittedName>
        <fullName evidence="7">Hemoglobin</fullName>
    </submittedName>
</protein>
<dbReference type="InterPro" id="IPR012292">
    <property type="entry name" value="Globin/Proto"/>
</dbReference>
<name>A0A1H4D9C2_9FLAO</name>
<keyword evidence="4 6" id="KW-0479">Metal-binding</keyword>